<evidence type="ECO:0000313" key="1">
    <source>
        <dbReference type="EMBL" id="KAH6928674.1"/>
    </source>
</evidence>
<comment type="caution">
    <text evidence="1">The sequence shown here is derived from an EMBL/GenBank/DDBJ whole genome shotgun (WGS) entry which is preliminary data.</text>
</comment>
<gene>
    <name evidence="1" type="ORF">HPB50_018433</name>
</gene>
<evidence type="ECO:0000313" key="2">
    <source>
        <dbReference type="Proteomes" id="UP000821845"/>
    </source>
</evidence>
<accession>A0ACB7S7F2</accession>
<reference evidence="1" key="1">
    <citation type="submission" date="2020-05" db="EMBL/GenBank/DDBJ databases">
        <title>Large-scale comparative analyses of tick genomes elucidate their genetic diversity and vector capacities.</title>
        <authorList>
            <person name="Jia N."/>
            <person name="Wang J."/>
            <person name="Shi W."/>
            <person name="Du L."/>
            <person name="Sun Y."/>
            <person name="Zhan W."/>
            <person name="Jiang J."/>
            <person name="Wang Q."/>
            <person name="Zhang B."/>
            <person name="Ji P."/>
            <person name="Sakyi L.B."/>
            <person name="Cui X."/>
            <person name="Yuan T."/>
            <person name="Jiang B."/>
            <person name="Yang W."/>
            <person name="Lam T.T.-Y."/>
            <person name="Chang Q."/>
            <person name="Ding S."/>
            <person name="Wang X."/>
            <person name="Zhu J."/>
            <person name="Ruan X."/>
            <person name="Zhao L."/>
            <person name="Wei J."/>
            <person name="Que T."/>
            <person name="Du C."/>
            <person name="Cheng J."/>
            <person name="Dai P."/>
            <person name="Han X."/>
            <person name="Huang E."/>
            <person name="Gao Y."/>
            <person name="Liu J."/>
            <person name="Shao H."/>
            <person name="Ye R."/>
            <person name="Li L."/>
            <person name="Wei W."/>
            <person name="Wang X."/>
            <person name="Wang C."/>
            <person name="Yang T."/>
            <person name="Huo Q."/>
            <person name="Li W."/>
            <person name="Guo W."/>
            <person name="Chen H."/>
            <person name="Zhou L."/>
            <person name="Ni X."/>
            <person name="Tian J."/>
            <person name="Zhou Y."/>
            <person name="Sheng Y."/>
            <person name="Liu T."/>
            <person name="Pan Y."/>
            <person name="Xia L."/>
            <person name="Li J."/>
            <person name="Zhao F."/>
            <person name="Cao W."/>
        </authorList>
    </citation>
    <scope>NUCLEOTIDE SEQUENCE</scope>
    <source>
        <strain evidence="1">Hyas-2018</strain>
    </source>
</reference>
<keyword evidence="2" id="KW-1185">Reference proteome</keyword>
<proteinExistence type="predicted"/>
<organism evidence="1 2">
    <name type="scientific">Hyalomma asiaticum</name>
    <name type="common">Tick</name>
    <dbReference type="NCBI Taxonomy" id="266040"/>
    <lineage>
        <taxon>Eukaryota</taxon>
        <taxon>Metazoa</taxon>
        <taxon>Ecdysozoa</taxon>
        <taxon>Arthropoda</taxon>
        <taxon>Chelicerata</taxon>
        <taxon>Arachnida</taxon>
        <taxon>Acari</taxon>
        <taxon>Parasitiformes</taxon>
        <taxon>Ixodida</taxon>
        <taxon>Ixodoidea</taxon>
        <taxon>Ixodidae</taxon>
        <taxon>Hyalomminae</taxon>
        <taxon>Hyalomma</taxon>
    </lineage>
</organism>
<protein>
    <submittedName>
        <fullName evidence="1">Uncharacterized protein</fullName>
    </submittedName>
</protein>
<dbReference type="EMBL" id="CM023486">
    <property type="protein sequence ID" value="KAH6928674.1"/>
    <property type="molecule type" value="Genomic_DNA"/>
</dbReference>
<dbReference type="Proteomes" id="UP000821845">
    <property type="component" value="Chromosome 6"/>
</dbReference>
<name>A0ACB7S7F2_HYAAI</name>
<sequence>MPYYLASSWKGRAELSASLDESRVVSMQPQQVERMHRHLSIATHLTDMGSSLNWFLYAPYWVINKTGLPLQIRGSNSDIIYDCSASCEEPLLFRFKKRKQRKAKIRVYNSSWSSSFCLDTVGNCGVAVCKDRERNKKYRFFVRVHMSSLNLSKIVTISPFFLVVNNTKATIARVSAVDALYWTTLSARPREPSCLAPCPLTALSGDCLVDNWWLVEEGSLPLHPGSLWLTAVSTRGLA</sequence>